<dbReference type="Pfam" id="PF00328">
    <property type="entry name" value="His_Phos_2"/>
    <property type="match status" value="1"/>
</dbReference>
<sequence length="406" mass="48677">MLRFSTKTPYIFKEPNKIIQYTDFAPKRIWAMYRHGTRLPGKKIISKYFGLIDIAEKLQFAKNLTVQEKELFKNWKPLNINLEHQKFLTKEGEEELFQLGDRFRKQFPQLINNESSFTFKYTPTQRTELSAKKFIEGLFQNDFFDYTLEEVARDDTILRPYKGCNLWRMNVKKNPRTLIEKNNLIKSQHVTAVINELREITQIDFLDFKDIELIYTICGFETAWRHHLYKEKSIWCLLFKNEEHLKIMEYLEDLEYFWVDGPAYEITRKVACKTVTNMIELLDPKNNFDKNMTFYFTHSGTILKLLTFLELYQDKSNLTAEKIDNERKWQTSQIDTFSTNIIAILYDSIRYGPHIQLLHQEKIINIPNCVMNEHGMCKFEDFKNLYKEKIKECNLTDICDNRKEEL</sequence>
<dbReference type="PIRSF" id="PIRSF000894">
    <property type="entry name" value="Acid_phosphatase"/>
    <property type="match status" value="1"/>
</dbReference>
<evidence type="ECO:0000313" key="4">
    <source>
        <dbReference type="EMBL" id="KAG5684411.1"/>
    </source>
</evidence>
<dbReference type="PANTHER" id="PTHR20963:SF51">
    <property type="entry name" value="MULTIPLE INOSITOL POLYPHOSPHATE PHOSPHATASE 1"/>
    <property type="match status" value="1"/>
</dbReference>
<dbReference type="InterPro" id="IPR000560">
    <property type="entry name" value="His_Pase_clade-2"/>
</dbReference>
<evidence type="ECO:0000313" key="5">
    <source>
        <dbReference type="Proteomes" id="UP001107558"/>
    </source>
</evidence>
<dbReference type="AlphaFoldDB" id="A0A9J6CS83"/>
<keyword evidence="5" id="KW-1185">Reference proteome</keyword>
<protein>
    <recommendedName>
        <fullName evidence="6">2,3-bisphosphoglycerate 3-phosphatase</fullName>
    </recommendedName>
</protein>
<keyword evidence="1" id="KW-0378">Hydrolase</keyword>
<proteinExistence type="predicted"/>
<evidence type="ECO:0000256" key="1">
    <source>
        <dbReference type="ARBA" id="ARBA00022801"/>
    </source>
</evidence>
<evidence type="ECO:0008006" key="6">
    <source>
        <dbReference type="Google" id="ProtNLM"/>
    </source>
</evidence>
<dbReference type="GO" id="GO:0003993">
    <property type="term" value="F:acid phosphatase activity"/>
    <property type="evidence" value="ECO:0007669"/>
    <property type="project" value="TreeGrafter"/>
</dbReference>
<dbReference type="InterPro" id="IPR016274">
    <property type="entry name" value="Histidine_acid_Pase_euk"/>
</dbReference>
<reference evidence="4" key="1">
    <citation type="submission" date="2021-03" db="EMBL/GenBank/DDBJ databases">
        <title>Chromosome level genome of the anhydrobiotic midge Polypedilum vanderplanki.</title>
        <authorList>
            <person name="Yoshida Y."/>
            <person name="Kikawada T."/>
            <person name="Gusev O."/>
        </authorList>
    </citation>
    <scope>NUCLEOTIDE SEQUENCE</scope>
    <source>
        <strain evidence="4">NIAS01</strain>
        <tissue evidence="4">Whole body or cell culture</tissue>
    </source>
</reference>
<feature type="disulfide bond" evidence="3">
    <location>
        <begin position="218"/>
        <end position="236"/>
    </location>
</feature>
<dbReference type="SUPFAM" id="SSF53254">
    <property type="entry name" value="Phosphoglycerate mutase-like"/>
    <property type="match status" value="1"/>
</dbReference>
<gene>
    <name evidence="4" type="ORF">PVAND_013645</name>
</gene>
<dbReference type="CDD" id="cd07061">
    <property type="entry name" value="HP_HAP_like"/>
    <property type="match status" value="1"/>
</dbReference>
<evidence type="ECO:0000256" key="3">
    <source>
        <dbReference type="PIRSR" id="PIRSR000894-2"/>
    </source>
</evidence>
<organism evidence="4 5">
    <name type="scientific">Polypedilum vanderplanki</name>
    <name type="common">Sleeping chironomid midge</name>
    <dbReference type="NCBI Taxonomy" id="319348"/>
    <lineage>
        <taxon>Eukaryota</taxon>
        <taxon>Metazoa</taxon>
        <taxon>Ecdysozoa</taxon>
        <taxon>Arthropoda</taxon>
        <taxon>Hexapoda</taxon>
        <taxon>Insecta</taxon>
        <taxon>Pterygota</taxon>
        <taxon>Neoptera</taxon>
        <taxon>Endopterygota</taxon>
        <taxon>Diptera</taxon>
        <taxon>Nematocera</taxon>
        <taxon>Chironomoidea</taxon>
        <taxon>Chironomidae</taxon>
        <taxon>Chironominae</taxon>
        <taxon>Polypedilum</taxon>
        <taxon>Polypedilum</taxon>
    </lineage>
</organism>
<dbReference type="Proteomes" id="UP001107558">
    <property type="component" value="Chromosome 1"/>
</dbReference>
<accession>A0A9J6CS83</accession>
<dbReference type="OrthoDB" id="6509975at2759"/>
<dbReference type="PANTHER" id="PTHR20963">
    <property type="entry name" value="MULTIPLE INOSITOL POLYPHOSPHATE PHOSPHATASE-RELATED"/>
    <property type="match status" value="1"/>
</dbReference>
<comment type="caution">
    <text evidence="4">The sequence shown here is derived from an EMBL/GenBank/DDBJ whole genome shotgun (WGS) entry which is preliminary data.</text>
</comment>
<dbReference type="InterPro" id="IPR029033">
    <property type="entry name" value="His_PPase_superfam"/>
</dbReference>
<dbReference type="GO" id="GO:0052745">
    <property type="term" value="F:inositol phosphate phosphatase activity"/>
    <property type="evidence" value="ECO:0007669"/>
    <property type="project" value="TreeGrafter"/>
</dbReference>
<keyword evidence="3" id="KW-1015">Disulfide bond</keyword>
<feature type="disulfide bond" evidence="3">
    <location>
        <begin position="369"/>
        <end position="377"/>
    </location>
</feature>
<name>A0A9J6CS83_POLVA</name>
<keyword evidence="2" id="KW-0325">Glycoprotein</keyword>
<dbReference type="EMBL" id="JADBJN010000001">
    <property type="protein sequence ID" value="KAG5684411.1"/>
    <property type="molecule type" value="Genomic_DNA"/>
</dbReference>
<dbReference type="Gene3D" id="3.40.50.1240">
    <property type="entry name" value="Phosphoglycerate mutase-like"/>
    <property type="match status" value="1"/>
</dbReference>
<evidence type="ECO:0000256" key="2">
    <source>
        <dbReference type="ARBA" id="ARBA00023180"/>
    </source>
</evidence>